<feature type="transmembrane region" description="Helical" evidence="1">
    <location>
        <begin position="326"/>
        <end position="352"/>
    </location>
</feature>
<feature type="transmembrane region" description="Helical" evidence="1">
    <location>
        <begin position="418"/>
        <end position="442"/>
    </location>
</feature>
<keyword evidence="1" id="KW-0472">Membrane</keyword>
<feature type="transmembrane region" description="Helical" evidence="1">
    <location>
        <begin position="70"/>
        <end position="97"/>
    </location>
</feature>
<feature type="transmembrane region" description="Helical" evidence="1">
    <location>
        <begin position="493"/>
        <end position="514"/>
    </location>
</feature>
<feature type="transmembrane region" description="Helical" evidence="1">
    <location>
        <begin position="149"/>
        <end position="179"/>
    </location>
</feature>
<evidence type="ECO:0000256" key="1">
    <source>
        <dbReference type="SAM" id="Phobius"/>
    </source>
</evidence>
<comment type="caution">
    <text evidence="2">The sequence shown here is derived from an EMBL/GenBank/DDBJ whole genome shotgun (WGS) entry which is preliminary data.</text>
</comment>
<feature type="transmembrane region" description="Helical" evidence="1">
    <location>
        <begin position="118"/>
        <end position="143"/>
    </location>
</feature>
<feature type="transmembrane region" description="Helical" evidence="1">
    <location>
        <begin position="448"/>
        <end position="472"/>
    </location>
</feature>
<gene>
    <name evidence="2" type="ORF">IAB70_01680</name>
</gene>
<feature type="transmembrane region" description="Helical" evidence="1">
    <location>
        <begin position="191"/>
        <end position="208"/>
    </location>
</feature>
<evidence type="ECO:0000313" key="2">
    <source>
        <dbReference type="EMBL" id="HIU51327.1"/>
    </source>
</evidence>
<proteinExistence type="predicted"/>
<feature type="transmembrane region" description="Helical" evidence="1">
    <location>
        <begin position="520"/>
        <end position="538"/>
    </location>
</feature>
<accession>A0A9D1M0F1</accession>
<organism evidence="2 3">
    <name type="scientific">Candidatus Merdicola faecigallinarum</name>
    <dbReference type="NCBI Taxonomy" id="2840862"/>
    <lineage>
        <taxon>Bacteria</taxon>
        <taxon>Bacillati</taxon>
        <taxon>Bacillota</taxon>
        <taxon>Clostridia</taxon>
        <taxon>Candidatus Merdicola</taxon>
    </lineage>
</organism>
<dbReference type="Pfam" id="PF16949">
    <property type="entry name" value="ABC_tran_2"/>
    <property type="match status" value="1"/>
</dbReference>
<dbReference type="AlphaFoldDB" id="A0A9D1M0F1"/>
<feature type="transmembrane region" description="Helical" evidence="1">
    <location>
        <begin position="251"/>
        <end position="275"/>
    </location>
</feature>
<reference evidence="2" key="2">
    <citation type="journal article" date="2021" name="PeerJ">
        <title>Extensive microbial diversity within the chicken gut microbiome revealed by metagenomics and culture.</title>
        <authorList>
            <person name="Gilroy R."/>
            <person name="Ravi A."/>
            <person name="Getino M."/>
            <person name="Pursley I."/>
            <person name="Horton D.L."/>
            <person name="Alikhan N.F."/>
            <person name="Baker D."/>
            <person name="Gharbi K."/>
            <person name="Hall N."/>
            <person name="Watson M."/>
            <person name="Adriaenssens E.M."/>
            <person name="Foster-Nyarko E."/>
            <person name="Jarju S."/>
            <person name="Secka A."/>
            <person name="Antonio M."/>
            <person name="Oren A."/>
            <person name="Chaudhuri R.R."/>
            <person name="La Ragione R."/>
            <person name="Hildebrand F."/>
            <person name="Pallen M.J."/>
        </authorList>
    </citation>
    <scope>NUCLEOTIDE SEQUENCE</scope>
    <source>
        <strain evidence="2">CHK195-15760</strain>
    </source>
</reference>
<feature type="transmembrane region" description="Helical" evidence="1">
    <location>
        <begin position="33"/>
        <end position="58"/>
    </location>
</feature>
<reference evidence="2" key="1">
    <citation type="submission" date="2020-10" db="EMBL/GenBank/DDBJ databases">
        <authorList>
            <person name="Gilroy R."/>
        </authorList>
    </citation>
    <scope>NUCLEOTIDE SEQUENCE</scope>
    <source>
        <strain evidence="2">CHK195-15760</strain>
    </source>
</reference>
<keyword evidence="1" id="KW-1133">Transmembrane helix</keyword>
<dbReference type="EMBL" id="DVNH01000015">
    <property type="protein sequence ID" value="HIU51327.1"/>
    <property type="molecule type" value="Genomic_DNA"/>
</dbReference>
<evidence type="ECO:0008006" key="4">
    <source>
        <dbReference type="Google" id="ProtNLM"/>
    </source>
</evidence>
<dbReference type="Proteomes" id="UP000824093">
    <property type="component" value="Unassembled WGS sequence"/>
</dbReference>
<sequence>MNKKVITLTKIFLKTSFQGMEFQKQKSKNNKNIGYIILYGILFLYLAGLIGIMSYGMIHMLASIGQEKVFLGLFFLVLAAFMLIQNIFSSLNVLYFAKDIEYLLPLPIKPREMVQAKLNTILITEYIMELIIGITPLIIYGILTGAGILYYFAMIIILLVFPILPVLISTLIIMIIMAFSKLTKNRDKFQLITSLIAIVFIVGIQFAIGGKDYSEEQMVQQLLKANGMVEMITPYFVTIDPAIQALTASNWLGAFIEIIKIIAISAGAYIIFLLAGTKLYLKGAVGSLVGASKKVKKLKEKNAYRKNKVGISYVKKELKILIRNPIYFMQCVLPALLIPVVFIIAGLSGFMSQEGNVELNTLKAQIQPFLENPITICVLLCILQFFSMMIYVSATAISRDGKNAIFVKYIPLSLYKQFIYKAIPNIIMSIIAILVTLAVATYIINLPISINICIFVISFVLSVIQSYLMLLVDLKKPKLEWDTEYAVVKQNMNLMWPAILGVVNIGIIIALTILFSWLPYWGYSILLFTITIIILLILQKYIKRNQVKLFEKIY</sequence>
<name>A0A9D1M0F1_9FIRM</name>
<evidence type="ECO:0000313" key="3">
    <source>
        <dbReference type="Proteomes" id="UP000824093"/>
    </source>
</evidence>
<dbReference type="InterPro" id="IPR031599">
    <property type="entry name" value="ABC_tran_2"/>
</dbReference>
<keyword evidence="1" id="KW-0812">Transmembrane</keyword>
<feature type="transmembrane region" description="Helical" evidence="1">
    <location>
        <begin position="372"/>
        <end position="397"/>
    </location>
</feature>
<protein>
    <recommendedName>
        <fullName evidence="4">ABC-2 type transport system permease protein</fullName>
    </recommendedName>
</protein>